<keyword evidence="9" id="KW-1185">Reference proteome</keyword>
<dbReference type="PIRSF" id="PIRSF000097">
    <property type="entry name" value="AKR"/>
    <property type="match status" value="1"/>
</dbReference>
<evidence type="ECO:0000313" key="9">
    <source>
        <dbReference type="Proteomes" id="UP000224854"/>
    </source>
</evidence>
<dbReference type="GO" id="GO:0016652">
    <property type="term" value="F:oxidoreductase activity, acting on NAD(P)H as acceptor"/>
    <property type="evidence" value="ECO:0007669"/>
    <property type="project" value="InterPro"/>
</dbReference>
<dbReference type="InterPro" id="IPR018170">
    <property type="entry name" value="Aldo/ket_reductase_CS"/>
</dbReference>
<dbReference type="PANTHER" id="PTHR43827:SF3">
    <property type="entry name" value="NADP-DEPENDENT OXIDOREDUCTASE DOMAIN-CONTAINING PROTEIN"/>
    <property type="match status" value="1"/>
</dbReference>
<organism evidence="8 9">
    <name type="scientific">Ophiocordyceps australis</name>
    <dbReference type="NCBI Taxonomy" id="1399860"/>
    <lineage>
        <taxon>Eukaryota</taxon>
        <taxon>Fungi</taxon>
        <taxon>Dikarya</taxon>
        <taxon>Ascomycota</taxon>
        <taxon>Pezizomycotina</taxon>
        <taxon>Sordariomycetes</taxon>
        <taxon>Hypocreomycetidae</taxon>
        <taxon>Hypocreales</taxon>
        <taxon>Ophiocordycipitaceae</taxon>
        <taxon>Ophiocordyceps</taxon>
    </lineage>
</organism>
<dbReference type="InterPro" id="IPR020471">
    <property type="entry name" value="AKR"/>
</dbReference>
<evidence type="ECO:0000256" key="5">
    <source>
        <dbReference type="PIRSR" id="PIRSR000097-2"/>
    </source>
</evidence>
<sequence>MASTGSFRPGDSDIPILTLNDGNKIPMLAYGVGTARAKMGKKANPELDRELVEVTKMAIQLGYRHLDGAEVYANEEELGIAIKESGLPRDQLFVTTKLLGTKKSTEESFQQSLKKLGLEYVDLYLIHAPFFAGSETELQQLWADVEAIKASGRAKSIGVSNFLQDHIETVLKTAKVPPAINQIEFHPYLQHKGLIDFLHKNKIAVSCYGPLTPLTAAKNGPVDPLWKQLAEKYSVTESEVGLRWCIDQGLVAITTSAKKERLERYLDKVPQFKLTPHEVAEVSELGKQKHFRGFWKDKFDENDDR</sequence>
<keyword evidence="2" id="KW-0521">NADP</keyword>
<proteinExistence type="inferred from homology"/>
<comment type="similarity">
    <text evidence="1">Belongs to the aldo/keto reductase family.</text>
</comment>
<dbReference type="CDD" id="cd19120">
    <property type="entry name" value="AKR_AKR3C2-3"/>
    <property type="match status" value="1"/>
</dbReference>
<dbReference type="Gene3D" id="3.20.20.100">
    <property type="entry name" value="NADP-dependent oxidoreductase domain"/>
    <property type="match status" value="1"/>
</dbReference>
<dbReference type="AlphaFoldDB" id="A0A2C5ZP74"/>
<dbReference type="SUPFAM" id="SSF51430">
    <property type="entry name" value="NAD(P)-linked oxidoreductase"/>
    <property type="match status" value="1"/>
</dbReference>
<feature type="domain" description="NADP-dependent oxidoreductase" evidence="7">
    <location>
        <begin position="31"/>
        <end position="285"/>
    </location>
</feature>
<dbReference type="InterPro" id="IPR044494">
    <property type="entry name" value="AKR3C2/3"/>
</dbReference>
<gene>
    <name evidence="8" type="ORF">CDD82_316</name>
</gene>
<dbReference type="PROSITE" id="PS00798">
    <property type="entry name" value="ALDOKETO_REDUCTASE_1"/>
    <property type="match status" value="1"/>
</dbReference>
<evidence type="ECO:0000256" key="6">
    <source>
        <dbReference type="PIRSR" id="PIRSR000097-3"/>
    </source>
</evidence>
<evidence type="ECO:0000313" key="8">
    <source>
        <dbReference type="EMBL" id="PHH81623.1"/>
    </source>
</evidence>
<dbReference type="Pfam" id="PF00248">
    <property type="entry name" value="Aldo_ket_red"/>
    <property type="match status" value="1"/>
</dbReference>
<dbReference type="InterPro" id="IPR023210">
    <property type="entry name" value="NADP_OxRdtase_dom"/>
</dbReference>
<keyword evidence="3" id="KW-0560">Oxidoreductase</keyword>
<evidence type="ECO:0000256" key="3">
    <source>
        <dbReference type="ARBA" id="ARBA00023002"/>
    </source>
</evidence>
<dbReference type="Proteomes" id="UP000224854">
    <property type="component" value="Unassembled WGS sequence"/>
</dbReference>
<evidence type="ECO:0000256" key="2">
    <source>
        <dbReference type="ARBA" id="ARBA00022857"/>
    </source>
</evidence>
<dbReference type="OrthoDB" id="416253at2759"/>
<dbReference type="PROSITE" id="PS00062">
    <property type="entry name" value="ALDOKETO_REDUCTASE_2"/>
    <property type="match status" value="1"/>
</dbReference>
<evidence type="ECO:0000256" key="1">
    <source>
        <dbReference type="ARBA" id="ARBA00007905"/>
    </source>
</evidence>
<evidence type="ECO:0000259" key="7">
    <source>
        <dbReference type="Pfam" id="PF00248"/>
    </source>
</evidence>
<dbReference type="InterPro" id="IPR036812">
    <property type="entry name" value="NAD(P)_OxRdtase_dom_sf"/>
</dbReference>
<dbReference type="PANTHER" id="PTHR43827">
    <property type="entry name" value="2,5-DIKETO-D-GLUCONIC ACID REDUCTASE"/>
    <property type="match status" value="1"/>
</dbReference>
<feature type="active site" description="Proton donor" evidence="4">
    <location>
        <position position="72"/>
    </location>
</feature>
<feature type="binding site" evidence="5">
    <location>
        <position position="127"/>
    </location>
    <ligand>
        <name>substrate</name>
    </ligand>
</feature>
<dbReference type="FunFam" id="3.20.20.100:FF:000002">
    <property type="entry name" value="2,5-diketo-D-gluconic acid reductase A"/>
    <property type="match status" value="1"/>
</dbReference>
<name>A0A2C5ZP74_9HYPO</name>
<dbReference type="EMBL" id="NJEU01000107">
    <property type="protein sequence ID" value="PHH81623.1"/>
    <property type="molecule type" value="Genomic_DNA"/>
</dbReference>
<accession>A0A2C5ZP74</accession>
<dbReference type="PRINTS" id="PR00069">
    <property type="entry name" value="ALDKETRDTASE"/>
</dbReference>
<evidence type="ECO:0000256" key="4">
    <source>
        <dbReference type="PIRSR" id="PIRSR000097-1"/>
    </source>
</evidence>
<reference evidence="8 9" key="1">
    <citation type="submission" date="2017-06" db="EMBL/GenBank/DDBJ databases">
        <title>Ant-infecting Ophiocordyceps genomes reveal a high diversity of potential behavioral manipulation genes and a possible major role for enterotoxins.</title>
        <authorList>
            <person name="De Bekker C."/>
            <person name="Evans H.C."/>
            <person name="Brachmann A."/>
            <person name="Hughes D.P."/>
        </authorList>
    </citation>
    <scope>NUCLEOTIDE SEQUENCE [LARGE SCALE GENOMIC DNA]</scope>
    <source>
        <strain evidence="8 9">1348a</strain>
    </source>
</reference>
<dbReference type="GO" id="GO:0016616">
    <property type="term" value="F:oxidoreductase activity, acting on the CH-OH group of donors, NAD or NADP as acceptor"/>
    <property type="evidence" value="ECO:0007669"/>
    <property type="project" value="UniProtKB-ARBA"/>
</dbReference>
<protein>
    <recommendedName>
        <fullName evidence="7">NADP-dependent oxidoreductase domain-containing protein</fullName>
    </recommendedName>
</protein>
<feature type="site" description="Lowers pKa of active site Tyr" evidence="6">
    <location>
        <position position="97"/>
    </location>
</feature>
<comment type="caution">
    <text evidence="8">The sequence shown here is derived from an EMBL/GenBank/DDBJ whole genome shotgun (WGS) entry which is preliminary data.</text>
</comment>